<feature type="domain" description="F-box" evidence="1">
    <location>
        <begin position="1"/>
        <end position="44"/>
    </location>
</feature>
<evidence type="ECO:0000259" key="1">
    <source>
        <dbReference type="PROSITE" id="PS50181"/>
    </source>
</evidence>
<reference evidence="3" key="1">
    <citation type="submission" date="2015-06" db="EMBL/GenBank/DDBJ databases">
        <title>Expansion of signal transduction pathways in fungi by whole-genome duplication.</title>
        <authorList>
            <consortium name="DOE Joint Genome Institute"/>
            <person name="Corrochano L.M."/>
            <person name="Kuo A."/>
            <person name="Marcet-Houben M."/>
            <person name="Polaino S."/>
            <person name="Salamov A."/>
            <person name="Villalobos J.M."/>
            <person name="Alvarez M.I."/>
            <person name="Avalos J."/>
            <person name="Benito E.P."/>
            <person name="Benoit I."/>
            <person name="Burger G."/>
            <person name="Camino L.P."/>
            <person name="Canovas D."/>
            <person name="Cerda-Olmedo E."/>
            <person name="Cheng J.-F."/>
            <person name="Dominguez A."/>
            <person name="Elias M."/>
            <person name="Eslava A.P."/>
            <person name="Glaser F."/>
            <person name="Grimwood J."/>
            <person name="Gutierrez G."/>
            <person name="Heitman J."/>
            <person name="Henrissat B."/>
            <person name="Iturriaga E.A."/>
            <person name="Lang B.F."/>
            <person name="Lavin J.L."/>
            <person name="Lee S."/>
            <person name="Li W."/>
            <person name="Lindquist E."/>
            <person name="Lopez-Garcia S."/>
            <person name="Luque E.M."/>
            <person name="Marcos A.T."/>
            <person name="Martin J."/>
            <person name="McCluskey K."/>
            <person name="Medina H.R."/>
            <person name="Miralles-Duran A."/>
            <person name="Miyazaki A."/>
            <person name="Munoz-Torres E."/>
            <person name="Oguiza J.A."/>
            <person name="Ohm R."/>
            <person name="Olmedo M."/>
            <person name="Orejas M."/>
            <person name="Ortiz-Castellanos L."/>
            <person name="Pisabarro A.G."/>
            <person name="Rodriguez-Romero J."/>
            <person name="Ruiz-Herrera J."/>
            <person name="Ruiz-Vazquez R."/>
            <person name="Sanz C."/>
            <person name="Schackwitz W."/>
            <person name="Schmutz J."/>
            <person name="Shahriari M."/>
            <person name="Shelest E."/>
            <person name="Silva-Franco F."/>
            <person name="Soanes D."/>
            <person name="Syed K."/>
            <person name="Tagua V.G."/>
            <person name="Talbot N.J."/>
            <person name="Thon M."/>
            <person name="De vries R.P."/>
            <person name="Wiebenga A."/>
            <person name="Yadav J.S."/>
            <person name="Braun E.L."/>
            <person name="Baker S."/>
            <person name="Garre V."/>
            <person name="Horwitz B."/>
            <person name="Torres-Martinez S."/>
            <person name="Idnurm A."/>
            <person name="Herrera-Estrella A."/>
            <person name="Gabaldon T."/>
            <person name="Grigoriev I.V."/>
        </authorList>
    </citation>
    <scope>NUCLEOTIDE SEQUENCE [LARGE SCALE GENOMIC DNA]</scope>
    <source>
        <strain evidence="3">NRRL 1555(-)</strain>
    </source>
</reference>
<accession>A0A167PYZ8</accession>
<dbReference type="InterPro" id="IPR032675">
    <property type="entry name" value="LRR_dom_sf"/>
</dbReference>
<dbReference type="SUPFAM" id="SSF52047">
    <property type="entry name" value="RNI-like"/>
    <property type="match status" value="1"/>
</dbReference>
<proteinExistence type="predicted"/>
<dbReference type="CDD" id="cd09917">
    <property type="entry name" value="F-box_SF"/>
    <property type="match status" value="1"/>
</dbReference>
<evidence type="ECO:0000313" key="2">
    <source>
        <dbReference type="EMBL" id="OAD78794.1"/>
    </source>
</evidence>
<gene>
    <name evidence="2" type="ORF">PHYBLDRAFT_62448</name>
</gene>
<dbReference type="Gene3D" id="1.20.1280.50">
    <property type="match status" value="1"/>
</dbReference>
<dbReference type="PROSITE" id="PS50181">
    <property type="entry name" value="FBOX"/>
    <property type="match status" value="1"/>
</dbReference>
<dbReference type="Gene3D" id="3.80.10.10">
    <property type="entry name" value="Ribonuclease Inhibitor"/>
    <property type="match status" value="1"/>
</dbReference>
<evidence type="ECO:0000313" key="3">
    <source>
        <dbReference type="Proteomes" id="UP000077315"/>
    </source>
</evidence>
<dbReference type="Proteomes" id="UP000077315">
    <property type="component" value="Unassembled WGS sequence"/>
</dbReference>
<dbReference type="GeneID" id="29001878"/>
<dbReference type="SUPFAM" id="SSF52058">
    <property type="entry name" value="L domain-like"/>
    <property type="match status" value="1"/>
</dbReference>
<sequence length="646" mass="74774">MSVKLPFEILGIISSYVSRRDMIRCLTVCKSWRAPFEDALWETIEIDGYGKMVAICSNLTTLSTVYQKNGHRVRTLTLCGHMWIVNEELCIIQQYFHKLKHLNIRPSALSWYDFGKLANWDSWKSLTRLEIHMTELTGGDKEEEIIEMLASLPNLRHLYLDDDLPLKKEHFTWRAIEKIHLYLPLLEYFEMGSPLVAISQHDLPDIKYITPASNLAIVKINYGVMDLGWLYYCAIKYPSIHTFGWKIKEDNKRPLYLETTDDEPSDEESQQIESLPVRLARSGVEQKKAISMFSKLAYFFPHLKIVELNDKPNSEWQHTVFWKLIRQFRVPLKCVDYDFYNTDIDTESSGKIMNEHILACSNSLEALRLRAEVTALSSVLGTCADPMYPSVYSCLVDLHISLVSKEIELDILLNHCPVLRWLHLSARPIILSAGSLVNPATHGLKRIKIEDAKVDWRIFSYISLRCKYLSHMSLFDVAVCGPISQETGNLCLDMSHTHFKDLKLVNVDFYSLEDMYTEEYQCADELINFISFEQTESAHSKVFDTQGPLNTPSENHTQSTWFHLCLSSINKTHQELRKLEQHQIELAQKYFQSFHNKDHNLSTEDAQYKISGPVDKNGWAKDLSHGYVTLRCAYSLNHLISAYYQQ</sequence>
<organism evidence="2 3">
    <name type="scientific">Phycomyces blakesleeanus (strain ATCC 8743b / DSM 1359 / FGSC 10004 / NBRC 33097 / NRRL 1555)</name>
    <dbReference type="NCBI Taxonomy" id="763407"/>
    <lineage>
        <taxon>Eukaryota</taxon>
        <taxon>Fungi</taxon>
        <taxon>Fungi incertae sedis</taxon>
        <taxon>Mucoromycota</taxon>
        <taxon>Mucoromycotina</taxon>
        <taxon>Mucoromycetes</taxon>
        <taxon>Mucorales</taxon>
        <taxon>Phycomycetaceae</taxon>
        <taxon>Phycomyces</taxon>
    </lineage>
</organism>
<dbReference type="RefSeq" id="XP_018296834.1">
    <property type="nucleotide sequence ID" value="XM_018440972.1"/>
</dbReference>
<dbReference type="VEuPathDB" id="FungiDB:PHYBLDRAFT_62448"/>
<dbReference type="OrthoDB" id="2285763at2759"/>
<dbReference type="InterPro" id="IPR001810">
    <property type="entry name" value="F-box_dom"/>
</dbReference>
<keyword evidence="3" id="KW-1185">Reference proteome</keyword>
<dbReference type="InParanoid" id="A0A167PYZ8"/>
<dbReference type="Pfam" id="PF12937">
    <property type="entry name" value="F-box-like"/>
    <property type="match status" value="1"/>
</dbReference>
<name>A0A167PYZ8_PHYB8</name>
<protein>
    <recommendedName>
        <fullName evidence="1">F-box domain-containing protein</fullName>
    </recommendedName>
</protein>
<dbReference type="AlphaFoldDB" id="A0A167PYZ8"/>
<dbReference type="EMBL" id="KV440973">
    <property type="protein sequence ID" value="OAD78794.1"/>
    <property type="molecule type" value="Genomic_DNA"/>
</dbReference>